<evidence type="ECO:0000313" key="4">
    <source>
        <dbReference type="EMBL" id="PRQ73112.1"/>
    </source>
</evidence>
<name>A0A0K3CHL5_RHOTO</name>
<evidence type="ECO:0000313" key="3">
    <source>
        <dbReference type="EMBL" id="CTR08438.1"/>
    </source>
</evidence>
<dbReference type="Pfam" id="PF00636">
    <property type="entry name" value="Ribonuclease_3"/>
    <property type="match status" value="1"/>
</dbReference>
<evidence type="ECO:0000313" key="6">
    <source>
        <dbReference type="Proteomes" id="UP000239560"/>
    </source>
</evidence>
<dbReference type="Proteomes" id="UP000239560">
    <property type="component" value="Unassembled WGS sequence"/>
</dbReference>
<dbReference type="GO" id="GO:0004525">
    <property type="term" value="F:ribonuclease III activity"/>
    <property type="evidence" value="ECO:0007669"/>
    <property type="project" value="InterPro"/>
</dbReference>
<dbReference type="STRING" id="5286.A0A0K3CHL5"/>
<reference evidence="3 5" key="1">
    <citation type="submission" date="2015-07" db="EMBL/GenBank/DDBJ databases">
        <authorList>
            <person name="Cajimat M.N.B."/>
            <person name="Milazzo M.L."/>
            <person name="Fulhorst C.F."/>
        </authorList>
    </citation>
    <scope>NUCLEOTIDE SEQUENCE [LARGE SCALE GENOMIC DNA]</scope>
    <source>
        <strain evidence="3">Single colony</strain>
    </source>
</reference>
<dbReference type="CDD" id="cd00593">
    <property type="entry name" value="RIBOc"/>
    <property type="match status" value="1"/>
</dbReference>
<accession>A0A0K3CHL5</accession>
<dbReference type="Proteomes" id="UP000199069">
    <property type="component" value="Unassembled WGS sequence"/>
</dbReference>
<dbReference type="OrthoDB" id="416741at2759"/>
<organism evidence="3 5">
    <name type="scientific">Rhodotorula toruloides</name>
    <name type="common">Yeast</name>
    <name type="synonym">Rhodosporidium toruloides</name>
    <dbReference type="NCBI Taxonomy" id="5286"/>
    <lineage>
        <taxon>Eukaryota</taxon>
        <taxon>Fungi</taxon>
        <taxon>Dikarya</taxon>
        <taxon>Basidiomycota</taxon>
        <taxon>Pucciniomycotina</taxon>
        <taxon>Microbotryomycetes</taxon>
        <taxon>Sporidiobolales</taxon>
        <taxon>Sporidiobolaceae</taxon>
        <taxon>Rhodotorula</taxon>
    </lineage>
</organism>
<dbReference type="PROSITE" id="PS50142">
    <property type="entry name" value="RNASE_3_2"/>
    <property type="match status" value="1"/>
</dbReference>
<dbReference type="EMBL" id="CWKI01000008">
    <property type="protein sequence ID" value="CTR08438.1"/>
    <property type="molecule type" value="Genomic_DNA"/>
</dbReference>
<dbReference type="EMBL" id="LCTV02000008">
    <property type="protein sequence ID" value="PRQ73112.1"/>
    <property type="molecule type" value="Genomic_DNA"/>
</dbReference>
<evidence type="ECO:0000256" key="1">
    <source>
        <dbReference type="SAM" id="MobiDB-lite"/>
    </source>
</evidence>
<dbReference type="Gene3D" id="1.10.1520.10">
    <property type="entry name" value="Ribonuclease III domain"/>
    <property type="match status" value="1"/>
</dbReference>
<dbReference type="InterPro" id="IPR000999">
    <property type="entry name" value="RNase_III_dom"/>
</dbReference>
<reference evidence="4 6" key="2">
    <citation type="journal article" date="2018" name="Elife">
        <title>Functional genomics of lipid metabolism in the oleaginous yeast Rhodosporidium toruloides.</title>
        <authorList>
            <person name="Coradetti S.T."/>
            <person name="Pinel D."/>
            <person name="Geiselman G."/>
            <person name="Ito M."/>
            <person name="Mondo S."/>
            <person name="Reilly M.C."/>
            <person name="Cheng Y.F."/>
            <person name="Bauer S."/>
            <person name="Grigoriev I."/>
            <person name="Gladden J.M."/>
            <person name="Simmons B.A."/>
            <person name="Brem R."/>
            <person name="Arkin A.P."/>
            <person name="Skerker J.M."/>
        </authorList>
    </citation>
    <scope>NUCLEOTIDE SEQUENCE [LARGE SCALE GENOMIC DNA]</scope>
    <source>
        <strain evidence="4 6">NBRC 0880</strain>
    </source>
</reference>
<keyword evidence="5" id="KW-1185">Reference proteome</keyword>
<dbReference type="AlphaFoldDB" id="A0A0K3CHL5"/>
<sequence>MEARAPHLCEQPSPPNWQPPLFTFRPDRLPSLPAIADSLLHEQALRHISAIPEMHHQDPLIREGADWRSNRRLEWEGDSALSWLVSRELARQFPTATSGDLSSLRQGVVSNRTLSHLAWTYGFGGMLKHKTNLGPDRPAIVHQKIMADAFEAYLGAASTVRASQGTLRDLETFIQRMLDPACVEGLVEAAASLRAHRLQPDNPVPLVQQPRRSLQRDTLPASSLRDGTDIGWVENSLGGRWSATLSVAGRPIVTVEAPKRLEAQQRAVNIVLNRLLSHSQIRAVVLEALQEA</sequence>
<protein>
    <submittedName>
        <fullName evidence="3 4">Putative ribonuclease III</fullName>
    </submittedName>
</protein>
<dbReference type="GO" id="GO:0006396">
    <property type="term" value="P:RNA processing"/>
    <property type="evidence" value="ECO:0007669"/>
    <property type="project" value="InterPro"/>
</dbReference>
<proteinExistence type="predicted"/>
<feature type="region of interest" description="Disordered" evidence="1">
    <location>
        <begin position="201"/>
        <end position="221"/>
    </location>
</feature>
<evidence type="ECO:0000313" key="5">
    <source>
        <dbReference type="Proteomes" id="UP000199069"/>
    </source>
</evidence>
<dbReference type="SMART" id="SM00535">
    <property type="entry name" value="RIBOc"/>
    <property type="match status" value="1"/>
</dbReference>
<evidence type="ECO:0000259" key="2">
    <source>
        <dbReference type="PROSITE" id="PS50142"/>
    </source>
</evidence>
<dbReference type="InterPro" id="IPR036389">
    <property type="entry name" value="RNase_III_sf"/>
</dbReference>
<dbReference type="SUPFAM" id="SSF69065">
    <property type="entry name" value="RNase III domain-like"/>
    <property type="match status" value="1"/>
</dbReference>
<feature type="domain" description="RNase III" evidence="2">
    <location>
        <begin position="35"/>
        <end position="156"/>
    </location>
</feature>
<gene>
    <name evidence="3" type="primary">FGENESH: predicted gene_8.154</name>
    <name evidence="4" type="ORF">AAT19DRAFT_15865</name>
    <name evidence="3" type="ORF">BN2166_0042990</name>
</gene>